<dbReference type="Proteomes" id="UP001431532">
    <property type="component" value="Unassembled WGS sequence"/>
</dbReference>
<dbReference type="EMBL" id="JASCXW010000016">
    <property type="protein sequence ID" value="MDI6453047.1"/>
    <property type="molecule type" value="Genomic_DNA"/>
</dbReference>
<dbReference type="SUPFAM" id="SSF101478">
    <property type="entry name" value="ADP-ribosylglycohydrolase"/>
    <property type="match status" value="1"/>
</dbReference>
<gene>
    <name evidence="1" type="ORF">QJ521_05695</name>
</gene>
<proteinExistence type="predicted"/>
<accession>A0AAW6U550</accession>
<keyword evidence="1" id="KW-0378">Hydrolase</keyword>
<keyword evidence="1" id="KW-0326">Glycosidase</keyword>
<evidence type="ECO:0000313" key="1">
    <source>
        <dbReference type="EMBL" id="MDI6453047.1"/>
    </source>
</evidence>
<comment type="caution">
    <text evidence="1">The sequence shown here is derived from an EMBL/GenBank/DDBJ whole genome shotgun (WGS) entry which is preliminary data.</text>
</comment>
<name>A0AAW6U550_9MOLU</name>
<protein>
    <submittedName>
        <fullName evidence="1">ADP-ribosylglycohydrolase family protein</fullName>
        <ecNumber evidence="1">3.2.2.-</ecNumber>
    </submittedName>
</protein>
<dbReference type="EC" id="3.2.2.-" evidence="1"/>
<sequence>MEKYILPALIANASTLGIHWIYDHKYIEKIASKQSILFLTQDPKHYEEAENAYYSYPNHNLGDVTVQGQILKWLYHAMKEKRGFTQLDYSKLLYQKFKFGGTYQGYVESYAKKHALTISAKSLDVDIPVLPVMDDHLVGFMPYLVCKELEIDTKKAWELTQVYSQDEDYYIYFKMFDQLFELLPIIGLKKAIEKVINLGPQKYQLPLHKAIEINDPNVFIQDYSGRACAIKYSIPLVIHILYHTNSYREAILYNALLGGAISDRNMLIGAVFAQITEVPKDWKDKVIHQLML</sequence>
<reference evidence="1" key="1">
    <citation type="submission" date="2023-05" db="EMBL/GenBank/DDBJ databases">
        <title>Mariniplasma microaerophilum sp. nov., a novel anaerobic mollicute isolated from terrestrial mud volcano, Taman Peninsula, Russia.</title>
        <authorList>
            <person name="Khomyakova M.A."/>
            <person name="Merkel A.Y."/>
            <person name="Slobodkin A.I."/>
        </authorList>
    </citation>
    <scope>NUCLEOTIDE SEQUENCE</scope>
    <source>
        <strain evidence="1">M4Ah</strain>
    </source>
</reference>
<dbReference type="RefSeq" id="WP_282839476.1">
    <property type="nucleotide sequence ID" value="NZ_JASCXW010000016.1"/>
</dbReference>
<dbReference type="AlphaFoldDB" id="A0AAW6U550"/>
<dbReference type="GO" id="GO:0016798">
    <property type="term" value="F:hydrolase activity, acting on glycosyl bonds"/>
    <property type="evidence" value="ECO:0007669"/>
    <property type="project" value="UniProtKB-KW"/>
</dbReference>
<dbReference type="InterPro" id="IPR036705">
    <property type="entry name" value="Ribosyl_crysJ1_sf"/>
</dbReference>
<evidence type="ECO:0000313" key="2">
    <source>
        <dbReference type="Proteomes" id="UP001431532"/>
    </source>
</evidence>
<organism evidence="1 2">
    <name type="scientific">Peloplasma aerotolerans</name>
    <dbReference type="NCBI Taxonomy" id="3044389"/>
    <lineage>
        <taxon>Bacteria</taxon>
        <taxon>Bacillati</taxon>
        <taxon>Mycoplasmatota</taxon>
        <taxon>Mollicutes</taxon>
        <taxon>Acholeplasmatales</taxon>
        <taxon>Acholeplasmataceae</taxon>
        <taxon>Peloplasma</taxon>
    </lineage>
</organism>
<keyword evidence="2" id="KW-1185">Reference proteome</keyword>